<dbReference type="AlphaFoldDB" id="A0A200R1S3"/>
<protein>
    <submittedName>
        <fullName evidence="2">Uncharacterized protein</fullName>
    </submittedName>
</protein>
<dbReference type="InterPro" id="IPR008480">
    <property type="entry name" value="DUF761_pln"/>
</dbReference>
<evidence type="ECO:0000256" key="1">
    <source>
        <dbReference type="SAM" id="MobiDB-lite"/>
    </source>
</evidence>
<name>A0A200R1S3_MACCD</name>
<dbReference type="PANTHER" id="PTHR33511">
    <property type="entry name" value="OS06G0632400 PROTEIN"/>
    <property type="match status" value="1"/>
</dbReference>
<dbReference type="Pfam" id="PF05553">
    <property type="entry name" value="DUF761"/>
    <property type="match status" value="1"/>
</dbReference>
<comment type="caution">
    <text evidence="2">The sequence shown here is derived from an EMBL/GenBank/DDBJ whole genome shotgun (WGS) entry which is preliminary data.</text>
</comment>
<reference evidence="2 3" key="1">
    <citation type="journal article" date="2017" name="Mol. Plant">
        <title>The Genome of Medicinal Plant Macleaya cordata Provides New Insights into Benzylisoquinoline Alkaloids Metabolism.</title>
        <authorList>
            <person name="Liu X."/>
            <person name="Liu Y."/>
            <person name="Huang P."/>
            <person name="Ma Y."/>
            <person name="Qing Z."/>
            <person name="Tang Q."/>
            <person name="Cao H."/>
            <person name="Cheng P."/>
            <person name="Zheng Y."/>
            <person name="Yuan Z."/>
            <person name="Zhou Y."/>
            <person name="Liu J."/>
            <person name="Tang Z."/>
            <person name="Zhuo Y."/>
            <person name="Zhang Y."/>
            <person name="Yu L."/>
            <person name="Huang J."/>
            <person name="Yang P."/>
            <person name="Peng Q."/>
            <person name="Zhang J."/>
            <person name="Jiang W."/>
            <person name="Zhang Z."/>
            <person name="Lin K."/>
            <person name="Ro D.K."/>
            <person name="Chen X."/>
            <person name="Xiong X."/>
            <person name="Shang Y."/>
            <person name="Huang S."/>
            <person name="Zeng J."/>
        </authorList>
    </citation>
    <scope>NUCLEOTIDE SEQUENCE [LARGE SCALE GENOMIC DNA]</scope>
    <source>
        <strain evidence="3">cv. BLH2017</strain>
        <tissue evidence="2">Root</tissue>
    </source>
</reference>
<accession>A0A200R1S3</accession>
<keyword evidence="3" id="KW-1185">Reference proteome</keyword>
<dbReference type="OrthoDB" id="654716at2759"/>
<organism evidence="2 3">
    <name type="scientific">Macleaya cordata</name>
    <name type="common">Five-seeded plume-poppy</name>
    <name type="synonym">Bocconia cordata</name>
    <dbReference type="NCBI Taxonomy" id="56857"/>
    <lineage>
        <taxon>Eukaryota</taxon>
        <taxon>Viridiplantae</taxon>
        <taxon>Streptophyta</taxon>
        <taxon>Embryophyta</taxon>
        <taxon>Tracheophyta</taxon>
        <taxon>Spermatophyta</taxon>
        <taxon>Magnoliopsida</taxon>
        <taxon>Ranunculales</taxon>
        <taxon>Papaveraceae</taxon>
        <taxon>Papaveroideae</taxon>
        <taxon>Macleaya</taxon>
    </lineage>
</organism>
<dbReference type="Proteomes" id="UP000195402">
    <property type="component" value="Unassembled WGS sequence"/>
</dbReference>
<evidence type="ECO:0000313" key="2">
    <source>
        <dbReference type="EMBL" id="OVA16618.1"/>
    </source>
</evidence>
<dbReference type="InParanoid" id="A0A200R1S3"/>
<dbReference type="EMBL" id="MVGT01000481">
    <property type="protein sequence ID" value="OVA16618.1"/>
    <property type="molecule type" value="Genomic_DNA"/>
</dbReference>
<evidence type="ECO:0000313" key="3">
    <source>
        <dbReference type="Proteomes" id="UP000195402"/>
    </source>
</evidence>
<gene>
    <name evidence="2" type="ORF">BVC80_1543g52</name>
</gene>
<sequence length="56" mass="6462">MGWDEAVNVRRVRPSDDDRGRWVAEPDIDRKASAFIAKFYESRVSDPERNTIAPVN</sequence>
<proteinExistence type="predicted"/>
<feature type="region of interest" description="Disordered" evidence="1">
    <location>
        <begin position="1"/>
        <end position="20"/>
    </location>
</feature>